<accession>A0A2L0F7F8</accession>
<evidence type="ECO:0000256" key="1">
    <source>
        <dbReference type="SAM" id="Phobius"/>
    </source>
</evidence>
<dbReference type="AlphaFoldDB" id="A0A2L0F7F8"/>
<name>A0A2L0F7F8_SORCE</name>
<dbReference type="EMBL" id="CP012673">
    <property type="protein sequence ID" value="AUX47462.1"/>
    <property type="molecule type" value="Genomic_DNA"/>
</dbReference>
<dbReference type="OrthoDB" id="5526583at2"/>
<reference evidence="2 3" key="1">
    <citation type="submission" date="2015-09" db="EMBL/GenBank/DDBJ databases">
        <title>Sorangium comparison.</title>
        <authorList>
            <person name="Zaburannyi N."/>
            <person name="Bunk B."/>
            <person name="Overmann J."/>
            <person name="Mueller R."/>
        </authorList>
    </citation>
    <scope>NUCLEOTIDE SEQUENCE [LARGE SCALE GENOMIC DNA]</scope>
    <source>
        <strain evidence="2 3">So ce26</strain>
    </source>
</reference>
<protein>
    <recommendedName>
        <fullName evidence="4">Zinc-finger domain-containing protein</fullName>
    </recommendedName>
</protein>
<feature type="transmembrane region" description="Helical" evidence="1">
    <location>
        <begin position="149"/>
        <end position="168"/>
    </location>
</feature>
<sequence length="179" mass="18091">MHDDDKLSLDLVWQADGHLTEVAITALGDGEVALLPEGALAHAAQCQTCSSELGRSALLSLRVGDALREQAAEGARQVVRESAAPRGPLPLPAIGVALVLSALGAAPSLAAGAGGLHERWAALWHACSVVVRTGCAIAGSGALSGWLTALPWISAVLLVMVGLGVAVARGRQLSLNGGM</sequence>
<evidence type="ECO:0000313" key="3">
    <source>
        <dbReference type="Proteomes" id="UP000238348"/>
    </source>
</evidence>
<dbReference type="RefSeq" id="WP_104985479.1">
    <property type="nucleotide sequence ID" value="NZ_CP012673.1"/>
</dbReference>
<dbReference type="Proteomes" id="UP000238348">
    <property type="component" value="Chromosome"/>
</dbReference>
<keyword evidence="1" id="KW-0812">Transmembrane</keyword>
<keyword evidence="1" id="KW-1133">Transmembrane helix</keyword>
<keyword evidence="1" id="KW-0472">Membrane</keyword>
<evidence type="ECO:0008006" key="4">
    <source>
        <dbReference type="Google" id="ProtNLM"/>
    </source>
</evidence>
<evidence type="ECO:0000313" key="2">
    <source>
        <dbReference type="EMBL" id="AUX47462.1"/>
    </source>
</evidence>
<proteinExistence type="predicted"/>
<feature type="transmembrane region" description="Helical" evidence="1">
    <location>
        <begin position="89"/>
        <end position="110"/>
    </location>
</feature>
<gene>
    <name evidence="2" type="ORF">SOCE26_089830</name>
</gene>
<feature type="transmembrane region" description="Helical" evidence="1">
    <location>
        <begin position="122"/>
        <end position="143"/>
    </location>
</feature>
<organism evidence="2 3">
    <name type="scientific">Sorangium cellulosum</name>
    <name type="common">Polyangium cellulosum</name>
    <dbReference type="NCBI Taxonomy" id="56"/>
    <lineage>
        <taxon>Bacteria</taxon>
        <taxon>Pseudomonadati</taxon>
        <taxon>Myxococcota</taxon>
        <taxon>Polyangia</taxon>
        <taxon>Polyangiales</taxon>
        <taxon>Polyangiaceae</taxon>
        <taxon>Sorangium</taxon>
    </lineage>
</organism>